<dbReference type="EMBL" id="JAWDGP010006835">
    <property type="protein sequence ID" value="KAK3734799.1"/>
    <property type="molecule type" value="Genomic_DNA"/>
</dbReference>
<dbReference type="Proteomes" id="UP001283361">
    <property type="component" value="Unassembled WGS sequence"/>
</dbReference>
<reference evidence="1" key="1">
    <citation type="journal article" date="2023" name="G3 (Bethesda)">
        <title>A reference genome for the long-term kleptoplast-retaining sea slug Elysia crispata morphotype clarki.</title>
        <authorList>
            <person name="Eastman K.E."/>
            <person name="Pendleton A.L."/>
            <person name="Shaikh M.A."/>
            <person name="Suttiyut T."/>
            <person name="Ogas R."/>
            <person name="Tomko P."/>
            <person name="Gavelis G."/>
            <person name="Widhalm J.R."/>
            <person name="Wisecaver J.H."/>
        </authorList>
    </citation>
    <scope>NUCLEOTIDE SEQUENCE</scope>
    <source>
        <strain evidence="1">ECLA1</strain>
    </source>
</reference>
<evidence type="ECO:0000313" key="1">
    <source>
        <dbReference type="EMBL" id="KAK3734799.1"/>
    </source>
</evidence>
<gene>
    <name evidence="1" type="ORF">RRG08_063645</name>
</gene>
<protein>
    <submittedName>
        <fullName evidence="1">Uncharacterized protein</fullName>
    </submittedName>
</protein>
<proteinExistence type="predicted"/>
<comment type="caution">
    <text evidence="1">The sequence shown here is derived from an EMBL/GenBank/DDBJ whole genome shotgun (WGS) entry which is preliminary data.</text>
</comment>
<organism evidence="1 2">
    <name type="scientific">Elysia crispata</name>
    <name type="common">lettuce slug</name>
    <dbReference type="NCBI Taxonomy" id="231223"/>
    <lineage>
        <taxon>Eukaryota</taxon>
        <taxon>Metazoa</taxon>
        <taxon>Spiralia</taxon>
        <taxon>Lophotrochozoa</taxon>
        <taxon>Mollusca</taxon>
        <taxon>Gastropoda</taxon>
        <taxon>Heterobranchia</taxon>
        <taxon>Euthyneura</taxon>
        <taxon>Panpulmonata</taxon>
        <taxon>Sacoglossa</taxon>
        <taxon>Placobranchoidea</taxon>
        <taxon>Plakobranchidae</taxon>
        <taxon>Elysia</taxon>
    </lineage>
</organism>
<name>A0AAE0Y6N2_9GAST</name>
<dbReference type="AlphaFoldDB" id="A0AAE0Y6N2"/>
<accession>A0AAE0Y6N2</accession>
<keyword evidence="2" id="KW-1185">Reference proteome</keyword>
<evidence type="ECO:0000313" key="2">
    <source>
        <dbReference type="Proteomes" id="UP001283361"/>
    </source>
</evidence>
<sequence>MSVLNFQLRAVGTIPVNWSIGLRKQRPFGEILFNLLTEGLVQAARWFAIWYFYCKLSSFGELQNFLESGHPEMEADFILSTIQHEEKHTDVLCVTDWLGVFKRARRNV</sequence>